<dbReference type="InterPro" id="IPR052965">
    <property type="entry name" value="Pigment-catalase-like"/>
</dbReference>
<sequence>MKRIHAIVGAVMGLAVAISAHPVLGGDMLEKRQAPGGLSDTDILQFALTLEHLESNFYSQGFQKFPDSDFISLGLKQSDVDTLKQISKTEATHVSTIQSVLQKLGQTPVQPCTYNFGFTNAAGMVATARILEAVGISAYLGAAPLVTSKDVLTAAGTIVTVESRHQTFIRAALAAQPVPAAFDTPLGVRGVFTLAAPFIQSCPQGSALKITPFSTLQVNNNMNITAGTTLSLLDPNQSQQLGSSTFCAFTDGSGTKFVQFSGGQCAVPQGLAGEVYLTMSKSGSSLSDDQVLAG</sequence>
<dbReference type="Proteomes" id="UP000750711">
    <property type="component" value="Unassembled WGS sequence"/>
</dbReference>
<proteinExistence type="predicted"/>
<dbReference type="EMBL" id="JAGHQM010002547">
    <property type="protein sequence ID" value="KAH0548552.1"/>
    <property type="molecule type" value="Genomic_DNA"/>
</dbReference>
<feature type="non-terminal residue" evidence="2">
    <location>
        <position position="294"/>
    </location>
</feature>
<evidence type="ECO:0000256" key="1">
    <source>
        <dbReference type="SAM" id="SignalP"/>
    </source>
</evidence>
<reference evidence="2" key="1">
    <citation type="submission" date="2021-03" db="EMBL/GenBank/DDBJ databases">
        <title>Comparative genomics and phylogenomic investigation of the class Geoglossomycetes provide insights into ecological specialization and systematics.</title>
        <authorList>
            <person name="Melie T."/>
            <person name="Pirro S."/>
            <person name="Miller A.N."/>
            <person name="Quandt A."/>
        </authorList>
    </citation>
    <scope>NUCLEOTIDE SEQUENCE</scope>
    <source>
        <strain evidence="2">CAQ_001_2017</strain>
    </source>
</reference>
<accession>A0A9P8IEN5</accession>
<dbReference type="PANTHER" id="PTHR31694:SF8">
    <property type="entry name" value="STRESS RESPONSE PROTEIN RDS1P"/>
    <property type="match status" value="1"/>
</dbReference>
<keyword evidence="1" id="KW-0732">Signal</keyword>
<gene>
    <name evidence="2" type="ORF">GP486_007904</name>
</gene>
<organism evidence="2 3">
    <name type="scientific">Trichoglossum hirsutum</name>
    <dbReference type="NCBI Taxonomy" id="265104"/>
    <lineage>
        <taxon>Eukaryota</taxon>
        <taxon>Fungi</taxon>
        <taxon>Dikarya</taxon>
        <taxon>Ascomycota</taxon>
        <taxon>Pezizomycotina</taxon>
        <taxon>Geoglossomycetes</taxon>
        <taxon>Geoglossales</taxon>
        <taxon>Geoglossaceae</taxon>
        <taxon>Trichoglossum</taxon>
    </lineage>
</organism>
<evidence type="ECO:0000313" key="2">
    <source>
        <dbReference type="EMBL" id="KAH0548552.1"/>
    </source>
</evidence>
<dbReference type="PANTHER" id="PTHR31694">
    <property type="entry name" value="DESICCATION-LIKE PROTEIN"/>
    <property type="match status" value="1"/>
</dbReference>
<dbReference type="CDD" id="cd00657">
    <property type="entry name" value="Ferritin_like"/>
    <property type="match status" value="1"/>
</dbReference>
<feature type="signal peptide" evidence="1">
    <location>
        <begin position="1"/>
        <end position="20"/>
    </location>
</feature>
<protein>
    <submittedName>
        <fullName evidence="2">Uncharacterized protein</fullName>
    </submittedName>
</protein>
<dbReference type="Pfam" id="PF13668">
    <property type="entry name" value="Ferritin_2"/>
    <property type="match status" value="1"/>
</dbReference>
<name>A0A9P8IEN5_9PEZI</name>
<comment type="caution">
    <text evidence="2">The sequence shown here is derived from an EMBL/GenBank/DDBJ whole genome shotgun (WGS) entry which is preliminary data.</text>
</comment>
<evidence type="ECO:0000313" key="3">
    <source>
        <dbReference type="Proteomes" id="UP000750711"/>
    </source>
</evidence>
<keyword evidence="3" id="KW-1185">Reference proteome</keyword>
<dbReference type="AlphaFoldDB" id="A0A9P8IEN5"/>
<dbReference type="SUPFAM" id="SSF47240">
    <property type="entry name" value="Ferritin-like"/>
    <property type="match status" value="1"/>
</dbReference>
<feature type="chain" id="PRO_5040475178" evidence="1">
    <location>
        <begin position="21"/>
        <end position="294"/>
    </location>
</feature>
<dbReference type="InterPro" id="IPR009078">
    <property type="entry name" value="Ferritin-like_SF"/>
</dbReference>